<dbReference type="Proteomes" id="UP000472268">
    <property type="component" value="Chromosome 17"/>
</dbReference>
<evidence type="ECO:0000256" key="4">
    <source>
        <dbReference type="ARBA" id="ARBA00022763"/>
    </source>
</evidence>
<dbReference type="Pfam" id="PF09415">
    <property type="entry name" value="CENP-X"/>
    <property type="match status" value="1"/>
</dbReference>
<evidence type="ECO:0000256" key="5">
    <source>
        <dbReference type="ARBA" id="ARBA00023125"/>
    </source>
</evidence>
<evidence type="ECO:0000256" key="1">
    <source>
        <dbReference type="ARBA" id="ARBA00004123"/>
    </source>
</evidence>
<evidence type="ECO:0000256" key="2">
    <source>
        <dbReference type="ARBA" id="ARBA00009359"/>
    </source>
</evidence>
<dbReference type="GO" id="GO:0051382">
    <property type="term" value="P:kinetochore assembly"/>
    <property type="evidence" value="ECO:0007669"/>
    <property type="project" value="InterPro"/>
</dbReference>
<dbReference type="GO" id="GO:0006281">
    <property type="term" value="P:DNA repair"/>
    <property type="evidence" value="ECO:0007669"/>
    <property type="project" value="UniProtKB-KW"/>
</dbReference>
<comment type="similarity">
    <text evidence="2">Belongs to the CENP-X/MHF2 family.</text>
</comment>
<keyword evidence="6" id="KW-0234">DNA repair</keyword>
<dbReference type="GO" id="GO:0003677">
    <property type="term" value="F:DNA binding"/>
    <property type="evidence" value="ECO:0007669"/>
    <property type="project" value="UniProtKB-KW"/>
</dbReference>
<dbReference type="GO" id="GO:0043240">
    <property type="term" value="C:Fanconi anaemia nuclear complex"/>
    <property type="evidence" value="ECO:0007669"/>
    <property type="project" value="TreeGrafter"/>
</dbReference>
<evidence type="ECO:0000256" key="8">
    <source>
        <dbReference type="ARBA" id="ARBA00047146"/>
    </source>
</evidence>
<evidence type="ECO:0000256" key="9">
    <source>
        <dbReference type="SAM" id="MobiDB-lite"/>
    </source>
</evidence>
<evidence type="ECO:0000256" key="3">
    <source>
        <dbReference type="ARBA" id="ARBA00016388"/>
    </source>
</evidence>
<sequence>VRAEHSRTEAAGGPREQRATAPDRRPSGEGQCRGASPSCWRQALRVKARASCSAPLWLIWLLRRSSCRRAPLPARAPQKVAKASSHVPKLFHSRELVGKLLQLHFKDDKTKVSGDALRLMAELLKIFVVEAAIRSVRQAQAEDLALVDVDQLEKVLPQLVPGSGRMPTGAGGLCASPREQSHAWSWCPRSRLLRNLSAI</sequence>
<dbReference type="Ensembl" id="ENSSSUT00005040595.1">
    <property type="protein sequence ID" value="ENSSSUP00005035638.1"/>
    <property type="gene ID" value="ENSSSUG00005022842.1"/>
</dbReference>
<keyword evidence="11" id="KW-1185">Reference proteome</keyword>
<feature type="compositionally biased region" description="Basic and acidic residues" evidence="9">
    <location>
        <begin position="15"/>
        <end position="27"/>
    </location>
</feature>
<dbReference type="CDD" id="cd22921">
    <property type="entry name" value="HFD_CENP-X"/>
    <property type="match status" value="1"/>
</dbReference>
<reference evidence="10 11" key="1">
    <citation type="submission" date="2019-05" db="EMBL/GenBank/DDBJ databases">
        <title>A Chromosome-scale Meerkat (S. suricatta) Genome Assembly.</title>
        <authorList>
            <person name="Dudchenko O."/>
            <person name="Lieberman Aiden E."/>
            <person name="Tung J."/>
            <person name="Barreiro L.B."/>
            <person name="Clutton-Brock T.H."/>
        </authorList>
    </citation>
    <scope>NUCLEOTIDE SEQUENCE [LARGE SCALE GENOMIC DNA]</scope>
</reference>
<reference evidence="10" key="3">
    <citation type="submission" date="2025-09" db="UniProtKB">
        <authorList>
            <consortium name="Ensembl"/>
        </authorList>
    </citation>
    <scope>IDENTIFICATION</scope>
</reference>
<reference evidence="10" key="2">
    <citation type="submission" date="2025-08" db="UniProtKB">
        <authorList>
            <consortium name="Ensembl"/>
        </authorList>
    </citation>
    <scope>IDENTIFICATION</scope>
</reference>
<name>A0A673VDJ3_SURSU</name>
<accession>A0A673VDJ3</accession>
<keyword evidence="7" id="KW-0539">Nucleus</keyword>
<organism evidence="10 11">
    <name type="scientific">Suricata suricatta</name>
    <name type="common">Meerkat</name>
    <dbReference type="NCBI Taxonomy" id="37032"/>
    <lineage>
        <taxon>Eukaryota</taxon>
        <taxon>Metazoa</taxon>
        <taxon>Chordata</taxon>
        <taxon>Craniata</taxon>
        <taxon>Vertebrata</taxon>
        <taxon>Euteleostomi</taxon>
        <taxon>Mammalia</taxon>
        <taxon>Eutheria</taxon>
        <taxon>Laurasiatheria</taxon>
        <taxon>Carnivora</taxon>
        <taxon>Feliformia</taxon>
        <taxon>Herpestidae</taxon>
        <taxon>Suricata</taxon>
    </lineage>
</organism>
<feature type="region of interest" description="Disordered" evidence="9">
    <location>
        <begin position="1"/>
        <end position="36"/>
    </location>
</feature>
<evidence type="ECO:0000256" key="6">
    <source>
        <dbReference type="ARBA" id="ARBA00023204"/>
    </source>
</evidence>
<evidence type="ECO:0000313" key="10">
    <source>
        <dbReference type="Ensembl" id="ENSSSUP00005035638.1"/>
    </source>
</evidence>
<comment type="subcellular location">
    <subcellularLocation>
        <location evidence="1">Nucleus</location>
    </subcellularLocation>
</comment>
<proteinExistence type="inferred from homology"/>
<dbReference type="PANTHER" id="PTHR28680:SF1">
    <property type="entry name" value="CENTROMERE PROTEIN X"/>
    <property type="match status" value="1"/>
</dbReference>
<gene>
    <name evidence="10" type="primary">CENPX</name>
</gene>
<dbReference type="GO" id="GO:0071821">
    <property type="term" value="C:FANCM-MHF complex"/>
    <property type="evidence" value="ECO:0007669"/>
    <property type="project" value="TreeGrafter"/>
</dbReference>
<dbReference type="Gene3D" id="6.10.130.30">
    <property type="match status" value="1"/>
</dbReference>
<dbReference type="Gene3D" id="1.20.5.4980">
    <property type="match status" value="1"/>
</dbReference>
<dbReference type="InterPro" id="IPR018552">
    <property type="entry name" value="CENP-X"/>
</dbReference>
<dbReference type="AlphaFoldDB" id="A0A673VDJ3"/>
<comment type="subunit">
    <text evidence="8">Heterodimer with CENPX, sometimes called MHF; this interaction stabilizes both partners. MHF heterodimers can assemble to form tetrameric structures. MHF also coassemble with CENPT-CENPW heterodimers at centromeres to form the tetrameric CENP-T-W-S-X complex. Forms a discrete complex with FANCM and CENPX, called FANCM-MHF; this interaction, probably mediated by direct binding between CENPS and FANCM, leads to synergistic activation of double-stranded DNA binding and strongly stimulates FANCM-mediated DNA remodeling. Recruited by FANCM to the Fanconi anemia (FA) core complex, which consists of CENPS, CENPX, FANCA, FANCB, FANCC, FANCE, FANCF, FANCG, FANCL, FANCM, FAAP24 and FAAP100. The FA core complex associates with Bloom syndrome (BLM) complex, which consists of at least BLM, DNA topoisomerase 3-alpha (TOP3A), RMI1/BLAP75, RPA1/RPA70 and RPA2/RPA32. The super complex between FA and BLM is called BRAFT.</text>
</comment>
<dbReference type="GO" id="GO:0000712">
    <property type="term" value="P:resolution of meiotic recombination intermediates"/>
    <property type="evidence" value="ECO:0007669"/>
    <property type="project" value="TreeGrafter"/>
</dbReference>
<keyword evidence="5" id="KW-0238">DNA-binding</keyword>
<dbReference type="PANTHER" id="PTHR28680">
    <property type="entry name" value="CENTROMERE PROTEIN X"/>
    <property type="match status" value="1"/>
</dbReference>
<keyword evidence="4" id="KW-0227">DNA damage</keyword>
<dbReference type="GO" id="GO:0031297">
    <property type="term" value="P:replication fork processing"/>
    <property type="evidence" value="ECO:0007669"/>
    <property type="project" value="TreeGrafter"/>
</dbReference>
<evidence type="ECO:0000256" key="7">
    <source>
        <dbReference type="ARBA" id="ARBA00023242"/>
    </source>
</evidence>
<evidence type="ECO:0000313" key="11">
    <source>
        <dbReference type="Proteomes" id="UP000472268"/>
    </source>
</evidence>
<protein>
    <recommendedName>
        <fullName evidence="3">Centromere protein X</fullName>
    </recommendedName>
</protein>